<dbReference type="EMBL" id="QVIG01000001">
    <property type="protein sequence ID" value="RGD61031.1"/>
    <property type="molecule type" value="Genomic_DNA"/>
</dbReference>
<comment type="caution">
    <text evidence="1">The sequence shown here is derived from an EMBL/GenBank/DDBJ whole genome shotgun (WGS) entry which is preliminary data.</text>
</comment>
<dbReference type="AlphaFoldDB" id="A0A372ZZ13"/>
<reference evidence="1 2" key="1">
    <citation type="submission" date="2018-08" db="EMBL/GenBank/DDBJ databases">
        <title>Diversity &amp; Physiological Properties of Lignin-Decomposing Actinobacteria from Soil.</title>
        <authorList>
            <person name="Roh S.G."/>
            <person name="Kim S.B."/>
        </authorList>
    </citation>
    <scope>NUCLEOTIDE SEQUENCE [LARGE SCALE GENOMIC DNA]</scope>
    <source>
        <strain evidence="1 2">MMS17-GH009</strain>
    </source>
</reference>
<keyword evidence="2" id="KW-1185">Reference proteome</keyword>
<sequence length="109" mass="11710">MPDPVLDPAADPDVLNALAATHYAVAAAFNALFGVAVAPPVTDDFDWPKLENFVHDLGFAADDSDTALNLYRLLFAVQRVAYREAAGRNSPWQATRLNPRVVYGGAGPQ</sequence>
<accession>A0A372ZZ13</accession>
<gene>
    <name evidence="1" type="ORF">DR950_27605</name>
</gene>
<name>A0A372ZZ13_9ACTN</name>
<evidence type="ECO:0000313" key="2">
    <source>
        <dbReference type="Proteomes" id="UP000263377"/>
    </source>
</evidence>
<organism evidence="1 2">
    <name type="scientific">Kitasatospora xanthocidica</name>
    <dbReference type="NCBI Taxonomy" id="83382"/>
    <lineage>
        <taxon>Bacteria</taxon>
        <taxon>Bacillati</taxon>
        <taxon>Actinomycetota</taxon>
        <taxon>Actinomycetes</taxon>
        <taxon>Kitasatosporales</taxon>
        <taxon>Streptomycetaceae</taxon>
        <taxon>Kitasatospora</taxon>
    </lineage>
</organism>
<protein>
    <submittedName>
        <fullName evidence="1">Uncharacterized protein</fullName>
    </submittedName>
</protein>
<dbReference type="Proteomes" id="UP000263377">
    <property type="component" value="Unassembled WGS sequence"/>
</dbReference>
<dbReference type="RefSeq" id="WP_117489214.1">
    <property type="nucleotide sequence ID" value="NZ_QVIG01000001.1"/>
</dbReference>
<evidence type="ECO:0000313" key="1">
    <source>
        <dbReference type="EMBL" id="RGD61031.1"/>
    </source>
</evidence>
<proteinExistence type="predicted"/>